<feature type="coiled-coil region" evidence="5">
    <location>
        <begin position="251"/>
        <end position="278"/>
    </location>
</feature>
<keyword evidence="4" id="KW-0966">Cell projection</keyword>
<dbReference type="Proteomes" id="UP000007266">
    <property type="component" value="Linkage group 4"/>
</dbReference>
<comment type="similarity">
    <text evidence="2">Belongs to the IFT57 family.</text>
</comment>
<accession>D2A1Z1</accession>
<dbReference type="eggNOG" id="KOG0972">
    <property type="taxonomic scope" value="Eukaryota"/>
</dbReference>
<dbReference type="HOGENOM" id="CLU_039132_0_0_1"/>
<keyword evidence="3" id="KW-0969">Cilium</keyword>
<reference evidence="6 7" key="1">
    <citation type="journal article" date="2008" name="Nature">
        <title>The genome of the model beetle and pest Tribolium castaneum.</title>
        <authorList>
            <consortium name="Tribolium Genome Sequencing Consortium"/>
            <person name="Richards S."/>
            <person name="Gibbs R.A."/>
            <person name="Weinstock G.M."/>
            <person name="Brown S.J."/>
            <person name="Denell R."/>
            <person name="Beeman R.W."/>
            <person name="Gibbs R."/>
            <person name="Beeman R.W."/>
            <person name="Brown S.J."/>
            <person name="Bucher G."/>
            <person name="Friedrich M."/>
            <person name="Grimmelikhuijzen C.J."/>
            <person name="Klingler M."/>
            <person name="Lorenzen M."/>
            <person name="Richards S."/>
            <person name="Roth S."/>
            <person name="Schroder R."/>
            <person name="Tautz D."/>
            <person name="Zdobnov E.M."/>
            <person name="Muzny D."/>
            <person name="Gibbs R.A."/>
            <person name="Weinstock G.M."/>
            <person name="Attaway T."/>
            <person name="Bell S."/>
            <person name="Buhay C.J."/>
            <person name="Chandrabose M.N."/>
            <person name="Chavez D."/>
            <person name="Clerk-Blankenburg K.P."/>
            <person name="Cree A."/>
            <person name="Dao M."/>
            <person name="Davis C."/>
            <person name="Chacko J."/>
            <person name="Dinh H."/>
            <person name="Dugan-Rocha S."/>
            <person name="Fowler G."/>
            <person name="Garner T.T."/>
            <person name="Garnes J."/>
            <person name="Gnirke A."/>
            <person name="Hawes A."/>
            <person name="Hernandez J."/>
            <person name="Hines S."/>
            <person name="Holder M."/>
            <person name="Hume J."/>
            <person name="Jhangiani S.N."/>
            <person name="Joshi V."/>
            <person name="Khan Z.M."/>
            <person name="Jackson L."/>
            <person name="Kovar C."/>
            <person name="Kowis A."/>
            <person name="Lee S."/>
            <person name="Lewis L.R."/>
            <person name="Margolis J."/>
            <person name="Morgan M."/>
            <person name="Nazareth L.V."/>
            <person name="Nguyen N."/>
            <person name="Okwuonu G."/>
            <person name="Parker D."/>
            <person name="Richards S."/>
            <person name="Ruiz S.J."/>
            <person name="Santibanez J."/>
            <person name="Savard J."/>
            <person name="Scherer S.E."/>
            <person name="Schneider B."/>
            <person name="Sodergren E."/>
            <person name="Tautz D."/>
            <person name="Vattahil S."/>
            <person name="Villasana D."/>
            <person name="White C.S."/>
            <person name="Wright R."/>
            <person name="Park Y."/>
            <person name="Beeman R.W."/>
            <person name="Lord J."/>
            <person name="Oppert B."/>
            <person name="Lorenzen M."/>
            <person name="Brown S."/>
            <person name="Wang L."/>
            <person name="Savard J."/>
            <person name="Tautz D."/>
            <person name="Richards S."/>
            <person name="Weinstock G."/>
            <person name="Gibbs R.A."/>
            <person name="Liu Y."/>
            <person name="Worley K."/>
            <person name="Weinstock G."/>
            <person name="Elsik C.G."/>
            <person name="Reese J.T."/>
            <person name="Elhaik E."/>
            <person name="Landan G."/>
            <person name="Graur D."/>
            <person name="Arensburger P."/>
            <person name="Atkinson P."/>
            <person name="Beeman R.W."/>
            <person name="Beidler J."/>
            <person name="Brown S.J."/>
            <person name="Demuth J.P."/>
            <person name="Drury D.W."/>
            <person name="Du Y.Z."/>
            <person name="Fujiwara H."/>
            <person name="Lorenzen M."/>
            <person name="Maselli V."/>
            <person name="Osanai M."/>
            <person name="Park Y."/>
            <person name="Robertson H.M."/>
            <person name="Tu Z."/>
            <person name="Wang J.J."/>
            <person name="Wang S."/>
            <person name="Richards S."/>
            <person name="Song H."/>
            <person name="Zhang L."/>
            <person name="Sodergren E."/>
            <person name="Werner D."/>
            <person name="Stanke M."/>
            <person name="Morgenstern B."/>
            <person name="Solovyev V."/>
            <person name="Kosarev P."/>
            <person name="Brown G."/>
            <person name="Chen H.C."/>
            <person name="Ermolaeva O."/>
            <person name="Hlavina W."/>
            <person name="Kapustin Y."/>
            <person name="Kiryutin B."/>
            <person name="Kitts P."/>
            <person name="Maglott D."/>
            <person name="Pruitt K."/>
            <person name="Sapojnikov V."/>
            <person name="Souvorov A."/>
            <person name="Mackey A.J."/>
            <person name="Waterhouse R.M."/>
            <person name="Wyder S."/>
            <person name="Zdobnov E.M."/>
            <person name="Zdobnov E.M."/>
            <person name="Wyder S."/>
            <person name="Kriventseva E.V."/>
            <person name="Kadowaki T."/>
            <person name="Bork P."/>
            <person name="Aranda M."/>
            <person name="Bao R."/>
            <person name="Beermann A."/>
            <person name="Berns N."/>
            <person name="Bolognesi R."/>
            <person name="Bonneton F."/>
            <person name="Bopp D."/>
            <person name="Brown S.J."/>
            <person name="Bucher G."/>
            <person name="Butts T."/>
            <person name="Chaumot A."/>
            <person name="Denell R.E."/>
            <person name="Ferrier D.E."/>
            <person name="Friedrich M."/>
            <person name="Gordon C.M."/>
            <person name="Jindra M."/>
            <person name="Klingler M."/>
            <person name="Lan Q."/>
            <person name="Lattorff H.M."/>
            <person name="Laudet V."/>
            <person name="von Levetsow C."/>
            <person name="Liu Z."/>
            <person name="Lutz R."/>
            <person name="Lynch J.A."/>
            <person name="da Fonseca R.N."/>
            <person name="Posnien N."/>
            <person name="Reuter R."/>
            <person name="Roth S."/>
            <person name="Savard J."/>
            <person name="Schinko J.B."/>
            <person name="Schmitt C."/>
            <person name="Schoppmeier M."/>
            <person name="Schroder R."/>
            <person name="Shippy T.D."/>
            <person name="Simonnet F."/>
            <person name="Marques-Souza H."/>
            <person name="Tautz D."/>
            <person name="Tomoyasu Y."/>
            <person name="Trauner J."/>
            <person name="Van der Zee M."/>
            <person name="Vervoort M."/>
            <person name="Wittkopp N."/>
            <person name="Wimmer E.A."/>
            <person name="Yang X."/>
            <person name="Jones A.K."/>
            <person name="Sattelle D.B."/>
            <person name="Ebert P.R."/>
            <person name="Nelson D."/>
            <person name="Scott J.G."/>
            <person name="Beeman R.W."/>
            <person name="Muthukrishnan S."/>
            <person name="Kramer K.J."/>
            <person name="Arakane Y."/>
            <person name="Beeman R.W."/>
            <person name="Zhu Q."/>
            <person name="Hogenkamp D."/>
            <person name="Dixit R."/>
            <person name="Oppert B."/>
            <person name="Jiang H."/>
            <person name="Zou Z."/>
            <person name="Marshall J."/>
            <person name="Elpidina E."/>
            <person name="Vinokurov K."/>
            <person name="Oppert C."/>
            <person name="Zou Z."/>
            <person name="Evans J."/>
            <person name="Lu Z."/>
            <person name="Zhao P."/>
            <person name="Sumathipala N."/>
            <person name="Altincicek B."/>
            <person name="Vilcinskas A."/>
            <person name="Williams M."/>
            <person name="Hultmark D."/>
            <person name="Hetru C."/>
            <person name="Jiang H."/>
            <person name="Grimmelikhuijzen C.J."/>
            <person name="Hauser F."/>
            <person name="Cazzamali G."/>
            <person name="Williamson M."/>
            <person name="Park Y."/>
            <person name="Li B."/>
            <person name="Tanaka Y."/>
            <person name="Predel R."/>
            <person name="Neupert S."/>
            <person name="Schachtner J."/>
            <person name="Verleyen P."/>
            <person name="Raible F."/>
            <person name="Bork P."/>
            <person name="Friedrich M."/>
            <person name="Walden K.K."/>
            <person name="Robertson H.M."/>
            <person name="Angeli S."/>
            <person name="Foret S."/>
            <person name="Bucher G."/>
            <person name="Schuetz S."/>
            <person name="Maleszka R."/>
            <person name="Wimmer E.A."/>
            <person name="Beeman R.W."/>
            <person name="Lorenzen M."/>
            <person name="Tomoyasu Y."/>
            <person name="Miller S.C."/>
            <person name="Grossmann D."/>
            <person name="Bucher G."/>
        </authorList>
    </citation>
    <scope>NUCLEOTIDE SEQUENCE [LARGE SCALE GENOMIC DNA]</scope>
    <source>
        <strain evidence="6 7">Georgia GA2</strain>
    </source>
</reference>
<evidence type="ECO:0000256" key="5">
    <source>
        <dbReference type="SAM" id="Coils"/>
    </source>
</evidence>
<evidence type="ECO:0000256" key="1">
    <source>
        <dbReference type="ARBA" id="ARBA00004138"/>
    </source>
</evidence>
<proteinExistence type="inferred from homology"/>
<sequence length="370" mass="42880">MSEESEQTFSAFSQMEGLLDKLKLYYFVVTKNPGEQFYLFALLAAYLIQKIGISFQTPQEDDDPNVTVEKILDVVRKNEIAVNFHANKLMQGVGEQVVYILDSLASKALEKNFMFQKPLLPEEKAEESELINDESEINLDRVEEEMLAAYTDDSDEENLFLLDNVKVARKEPQMAEIKMNVNEEAWKLELERVLPHLKITVKNENRDWRSHLEQMKQYKVSVDSSLGVVKTQLEKLHKEISQTLDKIASREKFLNRELENNLDEYRMLQDQLSKIRDAYKGISEGVAERNRELFRLTDRLETVKQQMEERGSSMTDGTPLVNIKKQLGKVKSEIVEMDVRIGILECILLQSKIRDEKNLETEFGQAISVF</sequence>
<dbReference type="GO" id="GO:0030992">
    <property type="term" value="C:intraciliary transport particle B"/>
    <property type="evidence" value="ECO:0000318"/>
    <property type="project" value="GO_Central"/>
</dbReference>
<dbReference type="InParanoid" id="D2A1Z1"/>
<dbReference type="GO" id="GO:0005815">
    <property type="term" value="C:microtubule organizing center"/>
    <property type="evidence" value="ECO:0000318"/>
    <property type="project" value="GO_Central"/>
</dbReference>
<dbReference type="FunCoup" id="D2A1Z1">
    <property type="interactions" value="120"/>
</dbReference>
<dbReference type="OMA" id="VHAHDQD"/>
<evidence type="ECO:0000256" key="4">
    <source>
        <dbReference type="ARBA" id="ARBA00023273"/>
    </source>
</evidence>
<dbReference type="GO" id="GO:0005929">
    <property type="term" value="C:cilium"/>
    <property type="evidence" value="ECO:0000318"/>
    <property type="project" value="GO_Central"/>
</dbReference>
<dbReference type="GO" id="GO:0042073">
    <property type="term" value="P:intraciliary transport"/>
    <property type="evidence" value="ECO:0000318"/>
    <property type="project" value="GO_Central"/>
</dbReference>
<protein>
    <submittedName>
        <fullName evidence="6">Intraflagellar transport protein 57 homolog-like Protein</fullName>
    </submittedName>
</protein>
<dbReference type="GO" id="GO:1905515">
    <property type="term" value="P:non-motile cilium assembly"/>
    <property type="evidence" value="ECO:0000318"/>
    <property type="project" value="GO_Central"/>
</dbReference>
<keyword evidence="7" id="KW-1185">Reference proteome</keyword>
<dbReference type="AlphaFoldDB" id="D2A1Z1"/>
<dbReference type="Pfam" id="PF10498">
    <property type="entry name" value="IFT57"/>
    <property type="match status" value="1"/>
</dbReference>
<dbReference type="EMBL" id="KQ971338">
    <property type="protein sequence ID" value="EFA02064.2"/>
    <property type="molecule type" value="Genomic_DNA"/>
</dbReference>
<evidence type="ECO:0000313" key="7">
    <source>
        <dbReference type="Proteomes" id="UP000007266"/>
    </source>
</evidence>
<gene>
    <name evidence="6" type="primary">GLEAN_07695</name>
    <name evidence="6" type="ORF">TcasGA2_TC007695</name>
</gene>
<keyword evidence="5" id="KW-0175">Coiled coil</keyword>
<reference evidence="6 7" key="2">
    <citation type="journal article" date="2010" name="Nucleic Acids Res.">
        <title>BeetleBase in 2010: revisions to provide comprehensive genomic information for Tribolium castaneum.</title>
        <authorList>
            <person name="Kim H.S."/>
            <person name="Murphy T."/>
            <person name="Xia J."/>
            <person name="Caragea D."/>
            <person name="Park Y."/>
            <person name="Beeman R.W."/>
            <person name="Lorenzen M.D."/>
            <person name="Butcher S."/>
            <person name="Manak J.R."/>
            <person name="Brown S.J."/>
        </authorList>
    </citation>
    <scope>GENOME REANNOTATION</scope>
    <source>
        <strain evidence="6 7">Georgia GA2</strain>
    </source>
</reference>
<dbReference type="STRING" id="7070.D2A1Z1"/>
<evidence type="ECO:0000313" key="6">
    <source>
        <dbReference type="EMBL" id="EFA02064.2"/>
    </source>
</evidence>
<dbReference type="GO" id="GO:0005794">
    <property type="term" value="C:Golgi apparatus"/>
    <property type="evidence" value="ECO:0000318"/>
    <property type="project" value="GO_Central"/>
</dbReference>
<dbReference type="PANTHER" id="PTHR16011:SF0">
    <property type="entry name" value="INTRAFLAGELLAR TRANSPORT PROTEIN 57 HOMOLOG"/>
    <property type="match status" value="1"/>
</dbReference>
<evidence type="ECO:0000256" key="3">
    <source>
        <dbReference type="ARBA" id="ARBA00023069"/>
    </source>
</evidence>
<dbReference type="InterPro" id="IPR019530">
    <property type="entry name" value="Intra-flagellar_transport_57"/>
</dbReference>
<comment type="subcellular location">
    <subcellularLocation>
        <location evidence="1">Cell projection</location>
        <location evidence="1">Cilium</location>
    </subcellularLocation>
</comment>
<name>D2A1Z1_TRICA</name>
<evidence type="ECO:0000256" key="2">
    <source>
        <dbReference type="ARBA" id="ARBA00009415"/>
    </source>
</evidence>
<organism evidence="6 7">
    <name type="scientific">Tribolium castaneum</name>
    <name type="common">Red flour beetle</name>
    <dbReference type="NCBI Taxonomy" id="7070"/>
    <lineage>
        <taxon>Eukaryota</taxon>
        <taxon>Metazoa</taxon>
        <taxon>Ecdysozoa</taxon>
        <taxon>Arthropoda</taxon>
        <taxon>Hexapoda</taxon>
        <taxon>Insecta</taxon>
        <taxon>Pterygota</taxon>
        <taxon>Neoptera</taxon>
        <taxon>Endopterygota</taxon>
        <taxon>Coleoptera</taxon>
        <taxon>Polyphaga</taxon>
        <taxon>Cucujiformia</taxon>
        <taxon>Tenebrionidae</taxon>
        <taxon>Tenebrionidae incertae sedis</taxon>
        <taxon>Tribolium</taxon>
    </lineage>
</organism>
<dbReference type="PANTHER" id="PTHR16011">
    <property type="entry name" value="IFT57/HIPPI"/>
    <property type="match status" value="1"/>
</dbReference>